<dbReference type="Proteomes" id="UP000001055">
    <property type="component" value="Unassembled WGS sequence"/>
</dbReference>
<dbReference type="EMBL" id="CH445333">
    <property type="protein sequence ID" value="EAT85957.1"/>
    <property type="molecule type" value="Genomic_DNA"/>
</dbReference>
<sequence>MPRYMQAVRDAQNVIARLFIVPVLRHIIDPHNKRQDRVSMTPPACMCMWAIMQSETVKSAASHHKTIPFENRRVPASDRYIIAFTTGWKRFGNTFEAITS</sequence>
<dbReference type="KEGG" id="pno:SNOG_06126"/>
<dbReference type="RefSeq" id="XP_001796510.1">
    <property type="nucleotide sequence ID" value="XM_001796458.1"/>
</dbReference>
<dbReference type="AlphaFoldDB" id="Q0UQ38"/>
<dbReference type="InParanoid" id="Q0UQ38"/>
<accession>Q0UQ38</accession>
<name>Q0UQ38_PHANO</name>
<dbReference type="GeneID" id="5973389"/>
<reference evidence="2" key="1">
    <citation type="journal article" date="2007" name="Plant Cell">
        <title>Dothideomycete-plant interactions illuminated by genome sequencing and EST analysis of the wheat pathogen Stagonospora nodorum.</title>
        <authorList>
            <person name="Hane J.K."/>
            <person name="Lowe R.G."/>
            <person name="Solomon P.S."/>
            <person name="Tan K.C."/>
            <person name="Schoch C.L."/>
            <person name="Spatafora J.W."/>
            <person name="Crous P.W."/>
            <person name="Kodira C."/>
            <person name="Birren B.W."/>
            <person name="Galagan J.E."/>
            <person name="Torriani S.F."/>
            <person name="McDonald B.A."/>
            <person name="Oliver R.P."/>
        </authorList>
    </citation>
    <scope>NUCLEOTIDE SEQUENCE [LARGE SCALE GENOMIC DNA]</scope>
    <source>
        <strain evidence="2">SN15 / ATCC MYA-4574 / FGSC 10173</strain>
    </source>
</reference>
<gene>
    <name evidence="1" type="ORF">SNOG_06126</name>
</gene>
<evidence type="ECO:0000313" key="2">
    <source>
        <dbReference type="Proteomes" id="UP000001055"/>
    </source>
</evidence>
<proteinExistence type="predicted"/>
<organism evidence="1 2">
    <name type="scientific">Phaeosphaeria nodorum (strain SN15 / ATCC MYA-4574 / FGSC 10173)</name>
    <name type="common">Glume blotch fungus</name>
    <name type="synonym">Parastagonospora nodorum</name>
    <dbReference type="NCBI Taxonomy" id="321614"/>
    <lineage>
        <taxon>Eukaryota</taxon>
        <taxon>Fungi</taxon>
        <taxon>Dikarya</taxon>
        <taxon>Ascomycota</taxon>
        <taxon>Pezizomycotina</taxon>
        <taxon>Dothideomycetes</taxon>
        <taxon>Pleosporomycetidae</taxon>
        <taxon>Pleosporales</taxon>
        <taxon>Pleosporineae</taxon>
        <taxon>Phaeosphaeriaceae</taxon>
        <taxon>Parastagonospora</taxon>
    </lineage>
</organism>
<evidence type="ECO:0000313" key="1">
    <source>
        <dbReference type="EMBL" id="EAT85957.1"/>
    </source>
</evidence>
<protein>
    <submittedName>
        <fullName evidence="1">Uncharacterized protein</fullName>
    </submittedName>
</protein>